<proteinExistence type="predicted"/>
<sequence length="1089" mass="114933">MWIVRLALRRPYTFVVLALLIFIVGPLAILRTPTDIFPNIDIPVVSIVWSYNGFSAQDMANRITSNYERALTSDVDDIGHIESQSLNGVSVVKIFFHPGADINRAIAEAASNSASILRVLPPGTLPPNIITYNASTVPILQLGLSSNTLSEQQLYDLGNSQIRTQLATVQGASVPLPFGGKVRQIMVDIDPRALQAKGLSPLDVVNAVNAQNLILPGGTAKIGTKEYNVQMNGSTDTVAALNDLPIKTVAGGVVYVRDVAHVRDGYAPQTNIVRSDGKRAALLTVEKSGSTSTLTIIQQVKAMLPRIAAGLPSALHITALSDQSVFVKSAVLGVAREALIAAGLTALMILLFLGSWRATLIIAVSIPLAVLTSLIALAALGQTINIMTLGGLALAVGILVDDATVAIENITHHLENGEPLHDAILKGSGEIAVPTFVSTLSICIVFVPMFLLSGVARYLFVPLAEAVVFAMCASYFFSRTLVPTLAMYLMRARSNAPVTGNGPIARMIRFQAGFEQRFERLRERYRGVLAAGIASPRRFIAIFLLLCIGSLALVPFAGRDFFPAVDTGEIRLHLRAPTGTRIEDTAAITDEVEARVRSVIPKQELAAVLDNIGVPVSGINLTYDSSDPIGPEDADVMITLAANHKPTAQYVATLRTTLAKAFPGVTFAFLPADIVSQILNFGLPAPIDIQIVGNKLDANRAVANRLLSQLRGVRGLVDARIQQPGDAPAINVNVDRTRAIQAGLLQRDVSQNLLIALSGSSQTSPNFWLDPKNGVSYPLMSMMPQYDVNSLQALANIPVAQIGGTGSGAAGGTATATATTAAAANANGPAAQNLLGALSSLSRGTQQAVVSHYNVQPVLDIFASAQGRDLGGVAADVTRLVDQIRPQLPPGASIVVRGQVQAMHDSFSGLASGMVFAIALVYLLMVVNFQSWLDPFIIISGLPGSLAGIAWMLFSTGTRLSVPALTGAILCIGIATANSILVINTARELHHGGKPPLQAAREAGFSRFRPVLMTALAMLIGMLPMALGLGDGGEQNAPLGRAVIGGLALGTVATLLFVPVVYGTVHAWLDKRRAARQDTQESGVPARTL</sequence>
<dbReference type="InterPro" id="IPR027463">
    <property type="entry name" value="AcrB_DN_DC_subdom"/>
</dbReference>
<feature type="transmembrane region" description="Helical" evidence="1">
    <location>
        <begin position="1011"/>
        <end position="1030"/>
    </location>
</feature>
<accession>A0A370NCC3</accession>
<feature type="transmembrane region" description="Helical" evidence="1">
    <location>
        <begin position="936"/>
        <end position="954"/>
    </location>
</feature>
<dbReference type="Gene3D" id="3.30.70.1320">
    <property type="entry name" value="Multidrug efflux transporter AcrB pore domain like"/>
    <property type="match status" value="1"/>
</dbReference>
<dbReference type="PANTHER" id="PTHR32063">
    <property type="match status" value="1"/>
</dbReference>
<feature type="transmembrane region" description="Helical" evidence="1">
    <location>
        <begin position="539"/>
        <end position="558"/>
    </location>
</feature>
<dbReference type="SUPFAM" id="SSF82866">
    <property type="entry name" value="Multidrug efflux transporter AcrB transmembrane domain"/>
    <property type="match status" value="2"/>
</dbReference>
<evidence type="ECO:0000313" key="3">
    <source>
        <dbReference type="Proteomes" id="UP000254875"/>
    </source>
</evidence>
<dbReference type="PANTHER" id="PTHR32063:SF8">
    <property type="entry name" value="CATION EFFLUX PROTEIN"/>
    <property type="match status" value="1"/>
</dbReference>
<feature type="transmembrane region" description="Helical" evidence="1">
    <location>
        <begin position="907"/>
        <end position="929"/>
    </location>
</feature>
<organism evidence="2 3">
    <name type="scientific">Paraburkholderia lacunae</name>
    <dbReference type="NCBI Taxonomy" id="2211104"/>
    <lineage>
        <taxon>Bacteria</taxon>
        <taxon>Pseudomonadati</taxon>
        <taxon>Pseudomonadota</taxon>
        <taxon>Betaproteobacteria</taxon>
        <taxon>Burkholderiales</taxon>
        <taxon>Burkholderiaceae</taxon>
        <taxon>Paraburkholderia</taxon>
    </lineage>
</organism>
<dbReference type="Gene3D" id="3.30.2090.10">
    <property type="entry name" value="Multidrug efflux transporter AcrB TolC docking domain, DN and DC subdomains"/>
    <property type="match status" value="2"/>
</dbReference>
<keyword evidence="1" id="KW-0812">Transmembrane</keyword>
<dbReference type="InterPro" id="IPR001036">
    <property type="entry name" value="Acrflvin-R"/>
</dbReference>
<keyword evidence="1" id="KW-0472">Membrane</keyword>
<feature type="transmembrane region" description="Helical" evidence="1">
    <location>
        <begin position="960"/>
        <end position="983"/>
    </location>
</feature>
<evidence type="ECO:0000256" key="1">
    <source>
        <dbReference type="SAM" id="Phobius"/>
    </source>
</evidence>
<feature type="transmembrane region" description="Helical" evidence="1">
    <location>
        <begin position="431"/>
        <end position="452"/>
    </location>
</feature>
<dbReference type="Gene3D" id="1.20.1640.10">
    <property type="entry name" value="Multidrug efflux transporter AcrB transmembrane domain"/>
    <property type="match status" value="2"/>
</dbReference>
<dbReference type="EMBL" id="QHKS01000004">
    <property type="protein sequence ID" value="RDK03254.1"/>
    <property type="molecule type" value="Genomic_DNA"/>
</dbReference>
<dbReference type="PRINTS" id="PR00702">
    <property type="entry name" value="ACRIFLAVINRP"/>
</dbReference>
<protein>
    <submittedName>
        <fullName evidence="2">RND transporter</fullName>
    </submittedName>
</protein>
<comment type="caution">
    <text evidence="2">The sequence shown here is derived from an EMBL/GenBank/DDBJ whole genome shotgun (WGS) entry which is preliminary data.</text>
</comment>
<feature type="transmembrane region" description="Helical" evidence="1">
    <location>
        <begin position="360"/>
        <end position="380"/>
    </location>
</feature>
<feature type="transmembrane region" description="Helical" evidence="1">
    <location>
        <begin position="12"/>
        <end position="30"/>
    </location>
</feature>
<dbReference type="OrthoDB" id="9177212at2"/>
<dbReference type="AlphaFoldDB" id="A0A370NCC3"/>
<keyword evidence="1" id="KW-1133">Transmembrane helix</keyword>
<dbReference type="Gene3D" id="3.30.70.1440">
    <property type="entry name" value="Multidrug efflux transporter AcrB pore domain"/>
    <property type="match status" value="1"/>
</dbReference>
<dbReference type="RefSeq" id="WP_115100018.1">
    <property type="nucleotide sequence ID" value="NZ_QHKS01000004.1"/>
</dbReference>
<evidence type="ECO:0000313" key="2">
    <source>
        <dbReference type="EMBL" id="RDK03254.1"/>
    </source>
</evidence>
<dbReference type="SUPFAM" id="SSF82693">
    <property type="entry name" value="Multidrug efflux transporter AcrB pore domain, PN1, PN2, PC1 and PC2 subdomains"/>
    <property type="match status" value="2"/>
</dbReference>
<keyword evidence="3" id="KW-1185">Reference proteome</keyword>
<dbReference type="SUPFAM" id="SSF82714">
    <property type="entry name" value="Multidrug efflux transporter AcrB TolC docking domain, DN and DC subdomains"/>
    <property type="match status" value="1"/>
</dbReference>
<feature type="transmembrane region" description="Helical" evidence="1">
    <location>
        <begin position="1042"/>
        <end position="1069"/>
    </location>
</feature>
<dbReference type="Proteomes" id="UP000254875">
    <property type="component" value="Unassembled WGS sequence"/>
</dbReference>
<gene>
    <name evidence="2" type="ORF">DLM46_06830</name>
</gene>
<dbReference type="Pfam" id="PF00873">
    <property type="entry name" value="ACR_tran"/>
    <property type="match status" value="1"/>
</dbReference>
<dbReference type="Gene3D" id="3.30.70.1430">
    <property type="entry name" value="Multidrug efflux transporter AcrB pore domain"/>
    <property type="match status" value="2"/>
</dbReference>
<name>A0A370NCC3_9BURK</name>
<dbReference type="GO" id="GO:0005886">
    <property type="term" value="C:plasma membrane"/>
    <property type="evidence" value="ECO:0007669"/>
    <property type="project" value="TreeGrafter"/>
</dbReference>
<dbReference type="GO" id="GO:0042910">
    <property type="term" value="F:xenobiotic transmembrane transporter activity"/>
    <property type="evidence" value="ECO:0007669"/>
    <property type="project" value="TreeGrafter"/>
</dbReference>
<reference evidence="3" key="1">
    <citation type="submission" date="2018-05" db="EMBL/GenBank/DDBJ databases">
        <authorList>
            <person name="Feng T."/>
        </authorList>
    </citation>
    <scope>NUCLEOTIDE SEQUENCE [LARGE SCALE GENOMIC DNA]</scope>
    <source>
        <strain evidence="3">S27</strain>
    </source>
</reference>